<evidence type="ECO:0000313" key="5">
    <source>
        <dbReference type="RefSeq" id="XP_021861257.2"/>
    </source>
</evidence>
<reference evidence="2" key="1">
    <citation type="journal article" date="2021" name="Nat. Commun.">
        <title>Genomic analyses provide insights into spinach domestication and the genetic basis of agronomic traits.</title>
        <authorList>
            <person name="Cai X."/>
            <person name="Sun X."/>
            <person name="Xu C."/>
            <person name="Sun H."/>
            <person name="Wang X."/>
            <person name="Ge C."/>
            <person name="Zhang Z."/>
            <person name="Wang Q."/>
            <person name="Fei Z."/>
            <person name="Jiao C."/>
            <person name="Wang Q."/>
        </authorList>
    </citation>
    <scope>NUCLEOTIDE SEQUENCE [LARGE SCALE GENOMIC DNA]</scope>
    <source>
        <strain evidence="2">cv. Varoflay</strain>
    </source>
</reference>
<dbReference type="RefSeq" id="XP_056696301.1">
    <property type="nucleotide sequence ID" value="XM_056840323.1"/>
</dbReference>
<dbReference type="RefSeq" id="XP_056696299.1">
    <property type="nucleotide sequence ID" value="XM_056840321.1"/>
</dbReference>
<feature type="compositionally biased region" description="Polar residues" evidence="1">
    <location>
        <begin position="129"/>
        <end position="142"/>
    </location>
</feature>
<proteinExistence type="predicted"/>
<evidence type="ECO:0000313" key="10">
    <source>
        <dbReference type="RefSeq" id="XP_056696301.1"/>
    </source>
</evidence>
<evidence type="ECO:0000313" key="2">
    <source>
        <dbReference type="Proteomes" id="UP000813463"/>
    </source>
</evidence>
<reference evidence="3 4" key="2">
    <citation type="submission" date="2025-05" db="UniProtKB">
        <authorList>
            <consortium name="RefSeq"/>
        </authorList>
    </citation>
    <scope>IDENTIFICATION</scope>
    <source>
        <tissue evidence="3 4">Leaf</tissue>
    </source>
</reference>
<name>A0A9R0K8F4_SPIOL</name>
<sequence>MVLSDESDDGSKPRGNFGPFKRKFVLVGVGYPVYSRKWVLVGPPFSEEDEEDEEDEPIEANENEHESEDEDEDSDDSFVKELYEAQYGPGAPGRSEFIKASKGSSLTKRLRVTDPVESTKSPVKVPLASVSTSPKKASTSEFFQKDGDNCAQPPSSPKN</sequence>
<evidence type="ECO:0000313" key="4">
    <source>
        <dbReference type="RefSeq" id="XP_021861256.2"/>
    </source>
</evidence>
<dbReference type="Proteomes" id="UP000813463">
    <property type="component" value="Chromosome 3"/>
</dbReference>
<dbReference type="RefSeq" id="XP_056696298.1">
    <property type="nucleotide sequence ID" value="XM_056840320.1"/>
</dbReference>
<accession>A0A9R0K8F4</accession>
<keyword evidence="2" id="KW-1185">Reference proteome</keyword>
<evidence type="ECO:0000313" key="7">
    <source>
        <dbReference type="RefSeq" id="XP_056696298.1"/>
    </source>
</evidence>
<gene>
    <name evidence="3 4 5 6" type="primary">LOC110800260</name>
    <name evidence="7 8 9 10" type="synonym">LOC130470341</name>
</gene>
<dbReference type="RefSeq" id="XP_056696300.1">
    <property type="nucleotide sequence ID" value="XM_056840322.1"/>
</dbReference>
<evidence type="ECO:0000313" key="6">
    <source>
        <dbReference type="RefSeq" id="XP_056692554.1"/>
    </source>
</evidence>
<dbReference type="RefSeq" id="XP_021861256.2">
    <property type="nucleotide sequence ID" value="XM_022005564.2"/>
</dbReference>
<evidence type="ECO:0000313" key="8">
    <source>
        <dbReference type="RefSeq" id="XP_056696299.1"/>
    </source>
</evidence>
<feature type="region of interest" description="Disordered" evidence="1">
    <location>
        <begin position="42"/>
        <end position="159"/>
    </location>
</feature>
<evidence type="ECO:0000313" key="9">
    <source>
        <dbReference type="RefSeq" id="XP_056696300.1"/>
    </source>
</evidence>
<evidence type="ECO:0000313" key="3">
    <source>
        <dbReference type="RefSeq" id="XP_021861255.2"/>
    </source>
</evidence>
<dbReference type="RefSeq" id="XP_021861255.2">
    <property type="nucleotide sequence ID" value="XM_022005563.2"/>
</dbReference>
<dbReference type="AlphaFoldDB" id="A0A9R0K8F4"/>
<dbReference type="RefSeq" id="XP_021861257.2">
    <property type="nucleotide sequence ID" value="XM_022005565.2"/>
</dbReference>
<dbReference type="KEGG" id="soe:110800260"/>
<dbReference type="RefSeq" id="XP_056692554.1">
    <property type="nucleotide sequence ID" value="XM_056836576.1"/>
</dbReference>
<dbReference type="Proteomes" id="UP000813463">
    <property type="component" value="Chromosome 2"/>
</dbReference>
<protein>
    <submittedName>
        <fullName evidence="3 4">Uncharacterized protein</fullName>
    </submittedName>
</protein>
<evidence type="ECO:0000256" key="1">
    <source>
        <dbReference type="SAM" id="MobiDB-lite"/>
    </source>
</evidence>
<organism evidence="2 3">
    <name type="scientific">Spinacia oleracea</name>
    <name type="common">Spinach</name>
    <dbReference type="NCBI Taxonomy" id="3562"/>
    <lineage>
        <taxon>Eukaryota</taxon>
        <taxon>Viridiplantae</taxon>
        <taxon>Streptophyta</taxon>
        <taxon>Embryophyta</taxon>
        <taxon>Tracheophyta</taxon>
        <taxon>Spermatophyta</taxon>
        <taxon>Magnoliopsida</taxon>
        <taxon>eudicotyledons</taxon>
        <taxon>Gunneridae</taxon>
        <taxon>Pentapetalae</taxon>
        <taxon>Caryophyllales</taxon>
        <taxon>Chenopodiaceae</taxon>
        <taxon>Chenopodioideae</taxon>
        <taxon>Anserineae</taxon>
        <taxon>Spinacia</taxon>
    </lineage>
</organism>
<feature type="compositionally biased region" description="Acidic residues" evidence="1">
    <location>
        <begin position="46"/>
        <end position="76"/>
    </location>
</feature>
<dbReference type="GeneID" id="110800260"/>